<dbReference type="InterPro" id="IPR046358">
    <property type="entry name" value="Flagellin_C"/>
</dbReference>
<sequence length="70" mass="7555">VSGLGDSQARLSIKQDNLDTSMTNYEAARSRIEDTDFAKEQMEIVKLQILQQTGIGSLAQANSGPQSVLS</sequence>
<dbReference type="EMBL" id="JAVRHT010000104">
    <property type="protein sequence ID" value="MDT0633326.1"/>
    <property type="molecule type" value="Genomic_DNA"/>
</dbReference>
<dbReference type="SUPFAM" id="SSF64518">
    <property type="entry name" value="Phase 1 flagellin"/>
    <property type="match status" value="1"/>
</dbReference>
<evidence type="ECO:0000256" key="3">
    <source>
        <dbReference type="ARBA" id="ARBA00023143"/>
    </source>
</evidence>
<dbReference type="InterPro" id="IPR001492">
    <property type="entry name" value="Flagellin"/>
</dbReference>
<keyword evidence="5" id="KW-0969">Cilium</keyword>
<feature type="domain" description="Flagellin C-terminal" evidence="4">
    <location>
        <begin position="2"/>
        <end position="70"/>
    </location>
</feature>
<dbReference type="RefSeq" id="WP_311666106.1">
    <property type="nucleotide sequence ID" value="NZ_JAVRHT010000104.1"/>
</dbReference>
<keyword evidence="6" id="KW-1185">Reference proteome</keyword>
<proteinExistence type="inferred from homology"/>
<evidence type="ECO:0000256" key="2">
    <source>
        <dbReference type="ARBA" id="ARBA00005709"/>
    </source>
</evidence>
<comment type="similarity">
    <text evidence="2">Belongs to the bacterial flagellin family.</text>
</comment>
<organism evidence="5 6">
    <name type="scientific">Rubrivirga litoralis</name>
    <dbReference type="NCBI Taxonomy" id="3075598"/>
    <lineage>
        <taxon>Bacteria</taxon>
        <taxon>Pseudomonadati</taxon>
        <taxon>Rhodothermota</taxon>
        <taxon>Rhodothermia</taxon>
        <taxon>Rhodothermales</taxon>
        <taxon>Rubricoccaceae</taxon>
        <taxon>Rubrivirga</taxon>
    </lineage>
</organism>
<accession>A0ABU3BVK8</accession>
<dbReference type="Gene3D" id="1.20.1330.10">
    <property type="entry name" value="f41 fragment of flagellin, N-terminal domain"/>
    <property type="match status" value="1"/>
</dbReference>
<evidence type="ECO:0000256" key="1">
    <source>
        <dbReference type="ARBA" id="ARBA00004365"/>
    </source>
</evidence>
<keyword evidence="3" id="KW-0975">Bacterial flagellum</keyword>
<keyword evidence="5" id="KW-0282">Flagellum</keyword>
<dbReference type="PANTHER" id="PTHR42792">
    <property type="entry name" value="FLAGELLIN"/>
    <property type="match status" value="1"/>
</dbReference>
<name>A0ABU3BVK8_9BACT</name>
<comment type="caution">
    <text evidence="5">The sequence shown here is derived from an EMBL/GenBank/DDBJ whole genome shotgun (WGS) entry which is preliminary data.</text>
</comment>
<keyword evidence="5" id="KW-0966">Cell projection</keyword>
<gene>
    <name evidence="5" type="ORF">RM540_16370</name>
</gene>
<evidence type="ECO:0000259" key="4">
    <source>
        <dbReference type="Pfam" id="PF00700"/>
    </source>
</evidence>
<evidence type="ECO:0000313" key="5">
    <source>
        <dbReference type="EMBL" id="MDT0633326.1"/>
    </source>
</evidence>
<dbReference type="Proteomes" id="UP001267426">
    <property type="component" value="Unassembled WGS sequence"/>
</dbReference>
<comment type="subcellular location">
    <subcellularLocation>
        <location evidence="1">Bacterial flagellum</location>
    </subcellularLocation>
</comment>
<dbReference type="PANTHER" id="PTHR42792:SF2">
    <property type="entry name" value="FLAGELLIN"/>
    <property type="match status" value="1"/>
</dbReference>
<feature type="non-terminal residue" evidence="5">
    <location>
        <position position="70"/>
    </location>
</feature>
<feature type="non-terminal residue" evidence="5">
    <location>
        <position position="1"/>
    </location>
</feature>
<reference evidence="5 6" key="1">
    <citation type="submission" date="2023-09" db="EMBL/GenBank/DDBJ databases">
        <authorList>
            <person name="Rey-Velasco X."/>
        </authorList>
    </citation>
    <scope>NUCLEOTIDE SEQUENCE [LARGE SCALE GENOMIC DNA]</scope>
    <source>
        <strain evidence="5 6">F394</strain>
    </source>
</reference>
<dbReference type="Pfam" id="PF00700">
    <property type="entry name" value="Flagellin_C"/>
    <property type="match status" value="1"/>
</dbReference>
<evidence type="ECO:0000313" key="6">
    <source>
        <dbReference type="Proteomes" id="UP001267426"/>
    </source>
</evidence>
<protein>
    <submittedName>
        <fullName evidence="5">Flagellin</fullName>
    </submittedName>
</protein>